<sequence length="350" mass="38565">MRHGQSNGYATGSALSTRFCKLRRRRHFTWSDPGSGRAHGSQGRLRSPAMENVWIEPDGTTDPGYTENQLRRARIFAETDIRASRAQLAARFGLGDVCAEIAGGAPSDAAVALEQLAQQLGYATETLDTYLRVTRLAGTALRERLLASAIHVPWKCVTTACVTDPQERARRVQLLLGRLGNAERAGWPVSLDASQFRLALGLAGGAEPPAEIVAQLGREEVREAVVAELTKSPAAVLAVLREPAVREVLKDQDVARYVRAQMRPAPSADEALLDELVGHEERDPHADWTIRYFGLVHKAREILLLGPEDFVDVNDPDVWESVESIRDSVTSWATRVLQQRPRTIRLLTGK</sequence>
<protein>
    <submittedName>
        <fullName evidence="2">Uncharacterized protein</fullName>
    </submittedName>
</protein>
<gene>
    <name evidence="2" type="ORF">GCM10018785_24610</name>
</gene>
<comment type="caution">
    <text evidence="2">The sequence shown here is derived from an EMBL/GenBank/DDBJ whole genome shotgun (WGS) entry which is preliminary data.</text>
</comment>
<dbReference type="AlphaFoldDB" id="A0A918ZJ30"/>
<evidence type="ECO:0000313" key="3">
    <source>
        <dbReference type="Proteomes" id="UP000608024"/>
    </source>
</evidence>
<accession>A0A918ZJ30</accession>
<name>A0A918ZJ30_9ACTN</name>
<evidence type="ECO:0000313" key="2">
    <source>
        <dbReference type="EMBL" id="GHE54196.1"/>
    </source>
</evidence>
<dbReference type="EMBL" id="BNBT01000027">
    <property type="protein sequence ID" value="GHE54196.1"/>
    <property type="molecule type" value="Genomic_DNA"/>
</dbReference>
<evidence type="ECO:0000256" key="1">
    <source>
        <dbReference type="SAM" id="MobiDB-lite"/>
    </source>
</evidence>
<feature type="region of interest" description="Disordered" evidence="1">
    <location>
        <begin position="30"/>
        <end position="66"/>
    </location>
</feature>
<reference evidence="2" key="2">
    <citation type="submission" date="2020-09" db="EMBL/GenBank/DDBJ databases">
        <authorList>
            <person name="Sun Q."/>
            <person name="Ohkuma M."/>
        </authorList>
    </citation>
    <scope>NUCLEOTIDE SEQUENCE</scope>
    <source>
        <strain evidence="2">JCM 4784</strain>
    </source>
</reference>
<proteinExistence type="predicted"/>
<organism evidence="2 3">
    <name type="scientific">Streptomyces longispororuber</name>
    <dbReference type="NCBI Taxonomy" id="68230"/>
    <lineage>
        <taxon>Bacteria</taxon>
        <taxon>Bacillati</taxon>
        <taxon>Actinomycetota</taxon>
        <taxon>Actinomycetes</taxon>
        <taxon>Kitasatosporales</taxon>
        <taxon>Streptomycetaceae</taxon>
        <taxon>Streptomyces</taxon>
    </lineage>
</organism>
<keyword evidence="3" id="KW-1185">Reference proteome</keyword>
<dbReference type="Proteomes" id="UP000608024">
    <property type="component" value="Unassembled WGS sequence"/>
</dbReference>
<reference evidence="2" key="1">
    <citation type="journal article" date="2014" name="Int. J. Syst. Evol. Microbiol.">
        <title>Complete genome sequence of Corynebacterium casei LMG S-19264T (=DSM 44701T), isolated from a smear-ripened cheese.</title>
        <authorList>
            <consortium name="US DOE Joint Genome Institute (JGI-PGF)"/>
            <person name="Walter F."/>
            <person name="Albersmeier A."/>
            <person name="Kalinowski J."/>
            <person name="Ruckert C."/>
        </authorList>
    </citation>
    <scope>NUCLEOTIDE SEQUENCE</scope>
    <source>
        <strain evidence="2">JCM 4784</strain>
    </source>
</reference>